<accession>A0A5B1LMA2</accession>
<organism evidence="1 2">
    <name type="scientific">Nocardioides humilatus</name>
    <dbReference type="NCBI Taxonomy" id="2607660"/>
    <lineage>
        <taxon>Bacteria</taxon>
        <taxon>Bacillati</taxon>
        <taxon>Actinomycetota</taxon>
        <taxon>Actinomycetes</taxon>
        <taxon>Propionibacteriales</taxon>
        <taxon>Nocardioidaceae</taxon>
        <taxon>Nocardioides</taxon>
    </lineage>
</organism>
<dbReference type="RefSeq" id="WP_149727134.1">
    <property type="nucleotide sequence ID" value="NZ_VUJV01000001.1"/>
</dbReference>
<evidence type="ECO:0000313" key="1">
    <source>
        <dbReference type="EMBL" id="KAA1421673.1"/>
    </source>
</evidence>
<dbReference type="Proteomes" id="UP000325003">
    <property type="component" value="Unassembled WGS sequence"/>
</dbReference>
<keyword evidence="2" id="KW-1185">Reference proteome</keyword>
<dbReference type="PANTHER" id="PTHR33361:SF2">
    <property type="entry name" value="DUF885 DOMAIN-CONTAINING PROTEIN"/>
    <property type="match status" value="1"/>
</dbReference>
<dbReference type="AlphaFoldDB" id="A0A5B1LMA2"/>
<reference evidence="1 2" key="2">
    <citation type="submission" date="2019-09" db="EMBL/GenBank/DDBJ databases">
        <authorList>
            <person name="Jin C."/>
        </authorList>
    </citation>
    <scope>NUCLEOTIDE SEQUENCE [LARGE SCALE GENOMIC DNA]</scope>
    <source>
        <strain evidence="1 2">BN130099</strain>
    </source>
</reference>
<reference evidence="1 2" key="1">
    <citation type="submission" date="2019-09" db="EMBL/GenBank/DDBJ databases">
        <title>Nocardioides panacisoli sp. nov., isolated from the soil of a ginseng field.</title>
        <authorList>
            <person name="Cho C."/>
        </authorList>
    </citation>
    <scope>NUCLEOTIDE SEQUENCE [LARGE SCALE GENOMIC DNA]</scope>
    <source>
        <strain evidence="1 2">BN130099</strain>
    </source>
</reference>
<sequence length="553" mass="60259">MTAHNSDIAQLADDYQQFRYRLMPTWAHMSGEYAVAGSYTDVSAAGEAAAVEEARAFVARAEALSEDELDEQGRLSRAMLLWDASSEVAVGELRSAEYGADPIFGAQASLGMYLPKLGIPTPEVAEAMVDKLRGIGTYFIDLADRHRDGIATGRTPAAFAVADTIQQLDEWLTSPVAEDRLLNIAATPDSVDRPALIARLQQVVEDVVRPAVATYRAVLHDDVMPMARDDDKVGLMHLPGGEEAYATLTRYYTTTDLTPEEIHQIGLEQVAELARQYAELGPAVVGTSDVPTILAALRDDPALHHTSGDDIVDASIAAMAKARGAMGDWFGRLPQSDCEVEPTTSGAIAYYFRPAMDGSRGGIFFMNVSDPEGWGRYEIESTSYHEGIPGHHLQIAIAQELEGLPDFRKTAFVTAYSEGWGLYTERLADEMGLYGSPLDRMGMLAADSMRACRLVVDTGMHAMGWSRQQAIDYLLANSEKSVGHATAEIDRYAVTPGQALSYMIGRLEILRIREAAQQRQGDRFDIKAFHDAVLDSGALPLSVLADHVARRLA</sequence>
<protein>
    <submittedName>
        <fullName evidence="1">DUF885 domain-containing protein</fullName>
    </submittedName>
</protein>
<name>A0A5B1LMA2_9ACTN</name>
<comment type="caution">
    <text evidence="1">The sequence shown here is derived from an EMBL/GenBank/DDBJ whole genome shotgun (WGS) entry which is preliminary data.</text>
</comment>
<dbReference type="PANTHER" id="PTHR33361">
    <property type="entry name" value="GLR0591 PROTEIN"/>
    <property type="match status" value="1"/>
</dbReference>
<dbReference type="EMBL" id="VUJV01000001">
    <property type="protein sequence ID" value="KAA1421673.1"/>
    <property type="molecule type" value="Genomic_DNA"/>
</dbReference>
<gene>
    <name evidence="1" type="ORF">F0U44_05205</name>
</gene>
<evidence type="ECO:0000313" key="2">
    <source>
        <dbReference type="Proteomes" id="UP000325003"/>
    </source>
</evidence>
<dbReference type="Pfam" id="PF05960">
    <property type="entry name" value="DUF885"/>
    <property type="match status" value="1"/>
</dbReference>
<dbReference type="InterPro" id="IPR010281">
    <property type="entry name" value="DUF885"/>
</dbReference>
<proteinExistence type="predicted"/>